<dbReference type="PANTHER" id="PTHR10671">
    <property type="entry name" value="EPITHELIAL MEMBRANE PROTEIN-RELATED"/>
    <property type="match status" value="1"/>
</dbReference>
<comment type="subcellular location">
    <subcellularLocation>
        <location evidence="1">Membrane</location>
        <topology evidence="1">Multi-pass membrane protein</topology>
    </subcellularLocation>
</comment>
<reference evidence="7" key="1">
    <citation type="submission" date="2025-08" db="UniProtKB">
        <authorList>
            <consortium name="Ensembl"/>
        </authorList>
    </citation>
    <scope>IDENTIFICATION</scope>
</reference>
<organism evidence="7 8">
    <name type="scientific">Salvator merianae</name>
    <name type="common">Argentine black and white tegu</name>
    <name type="synonym">Tupinambis merianae</name>
    <dbReference type="NCBI Taxonomy" id="96440"/>
    <lineage>
        <taxon>Eukaryota</taxon>
        <taxon>Metazoa</taxon>
        <taxon>Chordata</taxon>
        <taxon>Craniata</taxon>
        <taxon>Vertebrata</taxon>
        <taxon>Euteleostomi</taxon>
        <taxon>Lepidosauria</taxon>
        <taxon>Squamata</taxon>
        <taxon>Bifurcata</taxon>
        <taxon>Unidentata</taxon>
        <taxon>Episquamata</taxon>
        <taxon>Laterata</taxon>
        <taxon>Teiioidea</taxon>
        <taxon>Teiidae</taxon>
        <taxon>Salvator</taxon>
    </lineage>
</organism>
<evidence type="ECO:0000313" key="8">
    <source>
        <dbReference type="Proteomes" id="UP000694421"/>
    </source>
</evidence>
<evidence type="ECO:0000256" key="6">
    <source>
        <dbReference type="SAM" id="Phobius"/>
    </source>
</evidence>
<evidence type="ECO:0000256" key="1">
    <source>
        <dbReference type="ARBA" id="ARBA00004141"/>
    </source>
</evidence>
<dbReference type="InterPro" id="IPR050579">
    <property type="entry name" value="PMP-22/EMP/MP20-like"/>
</dbReference>
<dbReference type="PROSITE" id="PS01221">
    <property type="entry name" value="PMP22_1"/>
    <property type="match status" value="1"/>
</dbReference>
<accession>A0A8D0BDM4</accession>
<evidence type="ECO:0000256" key="3">
    <source>
        <dbReference type="ARBA" id="ARBA00022692"/>
    </source>
</evidence>
<dbReference type="Pfam" id="PF00822">
    <property type="entry name" value="PMP22_Claudin"/>
    <property type="match status" value="1"/>
</dbReference>
<dbReference type="AlphaFoldDB" id="A0A8D0BDM4"/>
<dbReference type="InterPro" id="IPR004031">
    <property type="entry name" value="PMP22/EMP/MP20/Claudin"/>
</dbReference>
<keyword evidence="8" id="KW-1185">Reference proteome</keyword>
<dbReference type="Proteomes" id="UP000694421">
    <property type="component" value="Unplaced"/>
</dbReference>
<reference evidence="7" key="2">
    <citation type="submission" date="2025-09" db="UniProtKB">
        <authorList>
            <consortium name="Ensembl"/>
        </authorList>
    </citation>
    <scope>IDENTIFICATION</scope>
</reference>
<proteinExistence type="inferred from homology"/>
<evidence type="ECO:0000256" key="2">
    <source>
        <dbReference type="ARBA" id="ARBA00006864"/>
    </source>
</evidence>
<dbReference type="OMA" id="YIHVTQT"/>
<dbReference type="GeneTree" id="ENSGT01050000244814"/>
<keyword evidence="3 6" id="KW-0812">Transmembrane</keyword>
<evidence type="ECO:0000313" key="7">
    <source>
        <dbReference type="Ensembl" id="ENSSMRP00000006545.1"/>
    </source>
</evidence>
<dbReference type="GO" id="GO:0005886">
    <property type="term" value="C:plasma membrane"/>
    <property type="evidence" value="ECO:0007669"/>
    <property type="project" value="Ensembl"/>
</dbReference>
<protein>
    <submittedName>
        <fullName evidence="7">Natural killer cell granule protein 7</fullName>
    </submittedName>
</protein>
<comment type="similarity">
    <text evidence="2">Belongs to the PMP-22/EMP/MP20 family.</text>
</comment>
<keyword evidence="5 6" id="KW-0472">Membrane</keyword>
<dbReference type="PANTHER" id="PTHR10671:SF34">
    <property type="entry name" value="PROTEIN NKG7"/>
    <property type="match status" value="1"/>
</dbReference>
<evidence type="ECO:0000256" key="5">
    <source>
        <dbReference type="ARBA" id="ARBA00023136"/>
    </source>
</evidence>
<feature type="transmembrane region" description="Helical" evidence="6">
    <location>
        <begin position="119"/>
        <end position="142"/>
    </location>
</feature>
<feature type="transmembrane region" description="Helical" evidence="6">
    <location>
        <begin position="86"/>
        <end position="107"/>
    </location>
</feature>
<dbReference type="GO" id="GO:0101004">
    <property type="term" value="C:cytolytic granule membrane"/>
    <property type="evidence" value="ECO:0007669"/>
    <property type="project" value="Ensembl"/>
</dbReference>
<dbReference type="InterPro" id="IPR004032">
    <property type="entry name" value="PMP22_EMP_MP20"/>
</dbReference>
<dbReference type="Gene3D" id="1.20.140.150">
    <property type="match status" value="2"/>
</dbReference>
<feature type="transmembrane region" description="Helical" evidence="6">
    <location>
        <begin position="54"/>
        <end position="74"/>
    </location>
</feature>
<dbReference type="GO" id="GO:0042832">
    <property type="term" value="P:defense response to protozoan"/>
    <property type="evidence" value="ECO:0007669"/>
    <property type="project" value="Ensembl"/>
</dbReference>
<keyword evidence="4 6" id="KW-1133">Transmembrane helix</keyword>
<evidence type="ECO:0000256" key="4">
    <source>
        <dbReference type="ARBA" id="ARBA00022989"/>
    </source>
</evidence>
<sequence>MLACRISSILMVFTSIIVLFIALTTDYWLIAFGPKSFAHSGLWTECRDGHSTRVFLILASLVALASVLFLASSFMPCPCSLGNNHFIPSFIAFAAGLLTLIAVAVYTSESWDNNQDPQIQLTFGWSFYLGWAAFPMLLLAGLPNGWETYEVVCLKEVRQYNKTFFY</sequence>
<dbReference type="Ensembl" id="ENSSMRT00000007678.1">
    <property type="protein sequence ID" value="ENSSMRP00000006545.1"/>
    <property type="gene ID" value="ENSSMRG00000005314.1"/>
</dbReference>
<feature type="transmembrane region" description="Helical" evidence="6">
    <location>
        <begin position="6"/>
        <end position="33"/>
    </location>
</feature>
<name>A0A8D0BDM4_SALMN</name>